<dbReference type="Gene3D" id="3.30.460.10">
    <property type="entry name" value="Beta Polymerase, domain 2"/>
    <property type="match status" value="1"/>
</dbReference>
<keyword evidence="2" id="KW-0678">Repressor</keyword>
<organism evidence="3 4">
    <name type="scientific">Defluviicoccus vanus</name>
    <dbReference type="NCBI Taxonomy" id="111831"/>
    <lineage>
        <taxon>Bacteria</taxon>
        <taxon>Pseudomonadati</taxon>
        <taxon>Pseudomonadota</taxon>
        <taxon>Alphaproteobacteria</taxon>
        <taxon>Rhodospirillales</taxon>
        <taxon>Rhodospirillaceae</taxon>
        <taxon>Defluviicoccus</taxon>
    </lineage>
</organism>
<dbReference type="Pfam" id="PF02410">
    <property type="entry name" value="RsfS"/>
    <property type="match status" value="1"/>
</dbReference>
<gene>
    <name evidence="2 3" type="primary">rsfS</name>
    <name evidence="3" type="ORF">HQ394_08055</name>
</gene>
<evidence type="ECO:0000313" key="4">
    <source>
        <dbReference type="Proteomes" id="UP000516369"/>
    </source>
</evidence>
<reference evidence="3 4" key="1">
    <citation type="submission" date="2020-05" db="EMBL/GenBank/DDBJ databases">
        <title>Complete closed genome sequence of Defluviicoccus vanus.</title>
        <authorList>
            <person name="Bessarab I."/>
            <person name="Arumugam K."/>
            <person name="Maszenan A.M."/>
            <person name="Seviour R.J."/>
            <person name="Williams R.B."/>
        </authorList>
    </citation>
    <scope>NUCLEOTIDE SEQUENCE [LARGE SCALE GENOMIC DNA]</scope>
    <source>
        <strain evidence="3 4">Ben 114</strain>
    </source>
</reference>
<evidence type="ECO:0000313" key="3">
    <source>
        <dbReference type="EMBL" id="QNT69285.1"/>
    </source>
</evidence>
<dbReference type="GO" id="GO:0043023">
    <property type="term" value="F:ribosomal large subunit binding"/>
    <property type="evidence" value="ECO:0007669"/>
    <property type="project" value="TreeGrafter"/>
</dbReference>
<keyword evidence="2" id="KW-0810">Translation regulation</keyword>
<dbReference type="Proteomes" id="UP000516369">
    <property type="component" value="Chromosome"/>
</dbReference>
<evidence type="ECO:0000256" key="2">
    <source>
        <dbReference type="HAMAP-Rule" id="MF_01477"/>
    </source>
</evidence>
<keyword evidence="2" id="KW-0963">Cytoplasm</keyword>
<protein>
    <recommendedName>
        <fullName evidence="2">Ribosomal silencing factor RsfS</fullName>
    </recommendedName>
</protein>
<dbReference type="KEGG" id="dvn:HQ394_08055"/>
<accession>A0A7H1N0P9</accession>
<dbReference type="AlphaFoldDB" id="A0A7H1N0P9"/>
<dbReference type="EMBL" id="CP053923">
    <property type="protein sequence ID" value="QNT69285.1"/>
    <property type="molecule type" value="Genomic_DNA"/>
</dbReference>
<keyword evidence="4" id="KW-1185">Reference proteome</keyword>
<dbReference type="HAMAP" id="MF_01477">
    <property type="entry name" value="Iojap_RsfS"/>
    <property type="match status" value="1"/>
</dbReference>
<sequence length="114" mass="12687">MASLDDDKAEDVVVIDLVGKTTIADHMIIASGSSKRHLGAMADHLLEKAKANGYRPLGVERNNQSDWVLIDAGDVVVHLFRPEMREFYSLERLWGMPAFEGDRFKLQENTSSAA</sequence>
<comment type="similarity">
    <text evidence="1 2">Belongs to the Iojap/RsfS family.</text>
</comment>
<dbReference type="RefSeq" id="WP_190262789.1">
    <property type="nucleotide sequence ID" value="NZ_CP053923.1"/>
</dbReference>
<comment type="function">
    <text evidence="2">Functions as a ribosomal silencing factor. Interacts with ribosomal protein uL14 (rplN), blocking formation of intersubunit bridge B8. Prevents association of the 30S and 50S ribosomal subunits and the formation of functional ribosomes, thus repressing translation.</text>
</comment>
<dbReference type="InterPro" id="IPR043519">
    <property type="entry name" value="NT_sf"/>
</dbReference>
<comment type="subunit">
    <text evidence="2">Interacts with ribosomal protein uL14 (rplN).</text>
</comment>
<dbReference type="GO" id="GO:0017148">
    <property type="term" value="P:negative regulation of translation"/>
    <property type="evidence" value="ECO:0007669"/>
    <property type="project" value="UniProtKB-UniRule"/>
</dbReference>
<dbReference type="SUPFAM" id="SSF81301">
    <property type="entry name" value="Nucleotidyltransferase"/>
    <property type="match status" value="1"/>
</dbReference>
<evidence type="ECO:0000256" key="1">
    <source>
        <dbReference type="ARBA" id="ARBA00010574"/>
    </source>
</evidence>
<dbReference type="GO" id="GO:0090071">
    <property type="term" value="P:negative regulation of ribosome biogenesis"/>
    <property type="evidence" value="ECO:0007669"/>
    <property type="project" value="UniProtKB-UniRule"/>
</dbReference>
<dbReference type="PANTHER" id="PTHR21043:SF0">
    <property type="entry name" value="MITOCHONDRIAL ASSEMBLY OF RIBOSOMAL LARGE SUBUNIT PROTEIN 1"/>
    <property type="match status" value="1"/>
</dbReference>
<dbReference type="GO" id="GO:0042256">
    <property type="term" value="P:cytosolic ribosome assembly"/>
    <property type="evidence" value="ECO:0007669"/>
    <property type="project" value="UniProtKB-UniRule"/>
</dbReference>
<name>A0A7H1N0P9_9PROT</name>
<dbReference type="NCBIfam" id="TIGR00090">
    <property type="entry name" value="rsfS_iojap_ybeB"/>
    <property type="match status" value="1"/>
</dbReference>
<dbReference type="InterPro" id="IPR004394">
    <property type="entry name" value="Iojap/RsfS/C7orf30"/>
</dbReference>
<dbReference type="GO" id="GO:0005737">
    <property type="term" value="C:cytoplasm"/>
    <property type="evidence" value="ECO:0007669"/>
    <property type="project" value="UniProtKB-SubCell"/>
</dbReference>
<proteinExistence type="inferred from homology"/>
<comment type="subcellular location">
    <subcellularLocation>
        <location evidence="2">Cytoplasm</location>
    </subcellularLocation>
</comment>
<dbReference type="PANTHER" id="PTHR21043">
    <property type="entry name" value="IOJAP SUPERFAMILY ORTHOLOG"/>
    <property type="match status" value="1"/>
</dbReference>